<dbReference type="Proteomes" id="UP000178328">
    <property type="component" value="Unassembled WGS sequence"/>
</dbReference>
<evidence type="ECO:0000313" key="1">
    <source>
        <dbReference type="EMBL" id="OGG64444.1"/>
    </source>
</evidence>
<accession>A0A1F6DSN5</accession>
<dbReference type="Gene3D" id="2.60.120.260">
    <property type="entry name" value="Galactose-binding domain-like"/>
    <property type="match status" value="1"/>
</dbReference>
<dbReference type="AlphaFoldDB" id="A0A1F6DSN5"/>
<sequence length="569" mass="62097">MQVNFSLDSAKVPTNYIPPGTDSYPYSFARVGEVGAEWFARLIQARVLQAGAQGVEFDVARWTWGRQNNSNFAMDADNDLVVDHGYVAGVNSFGLGARVFHETLRSLLGTNKIIQADSTASTGGVRDWKYLNGVQMESFPSANDYDIFSAAFTHLRLWSENAGKGQSGIVPLTYAYSKTATEAYNVCTIKRDYDNTGLIVPITPTGQCLQPSFLEQFKGLNSRARINLASATLVEMMNPYTALETNEYYDPDGIQETGTIRGTFDWDEYHRGVDNVWGWLGKPVGSLKRELQYTSGNLFAQTSWSLQKDAGFQATTVGSGGVLSAIVTEKADPGVVVPNESWGSVRFVPSTALALTPGKEYTITFDARGDDDWTYKGKTYQDVPRMLAVFMPMKTVRLLRAMGVLVDSSWRSYSLTFTAASCPSSSTNDRFCPPSGINTPYFGVSEQVGKTEIRNIKVYEGSGERWSREFGGGIVLLNMSNVPWNVALSGSFKRIQGMVDPVVNNGSAVGSSVTIPARDALFLVRTAAPSASATPAGDRPYAQLASTFTALESVMDDIKALIFRTFGPN</sequence>
<dbReference type="EMBL" id="MFLH01000023">
    <property type="protein sequence ID" value="OGG64444.1"/>
    <property type="molecule type" value="Genomic_DNA"/>
</dbReference>
<protein>
    <submittedName>
        <fullName evidence="1">Uncharacterized protein</fullName>
    </submittedName>
</protein>
<evidence type="ECO:0000313" key="2">
    <source>
        <dbReference type="Proteomes" id="UP000178328"/>
    </source>
</evidence>
<name>A0A1F6DSN5_9BACT</name>
<gene>
    <name evidence="1" type="ORF">A3C18_04050</name>
</gene>
<comment type="caution">
    <text evidence="1">The sequence shown here is derived from an EMBL/GenBank/DDBJ whole genome shotgun (WGS) entry which is preliminary data.</text>
</comment>
<organism evidence="1 2">
    <name type="scientific">Candidatus Kaiserbacteria bacterium RIFCSPHIGHO2_02_FULL_54_11b</name>
    <dbReference type="NCBI Taxonomy" id="1798494"/>
    <lineage>
        <taxon>Bacteria</taxon>
        <taxon>Candidatus Kaiseribacteriota</taxon>
    </lineage>
</organism>
<reference evidence="1 2" key="1">
    <citation type="journal article" date="2016" name="Nat. Commun.">
        <title>Thousands of microbial genomes shed light on interconnected biogeochemical processes in an aquifer system.</title>
        <authorList>
            <person name="Anantharaman K."/>
            <person name="Brown C.T."/>
            <person name="Hug L.A."/>
            <person name="Sharon I."/>
            <person name="Castelle C.J."/>
            <person name="Probst A.J."/>
            <person name="Thomas B.C."/>
            <person name="Singh A."/>
            <person name="Wilkins M.J."/>
            <person name="Karaoz U."/>
            <person name="Brodie E.L."/>
            <person name="Williams K.H."/>
            <person name="Hubbard S.S."/>
            <person name="Banfield J.F."/>
        </authorList>
    </citation>
    <scope>NUCLEOTIDE SEQUENCE [LARGE SCALE GENOMIC DNA]</scope>
</reference>
<proteinExistence type="predicted"/>